<proteinExistence type="predicted"/>
<dbReference type="KEGG" id="mrob:HH214_08885"/>
<dbReference type="Pfam" id="PF13395">
    <property type="entry name" value="HNH_4"/>
    <property type="match status" value="1"/>
</dbReference>
<evidence type="ECO:0000313" key="3">
    <source>
        <dbReference type="Proteomes" id="UP000503278"/>
    </source>
</evidence>
<accession>A0A7L5E2W4</accession>
<gene>
    <name evidence="2" type="ORF">HH214_08885</name>
</gene>
<organism evidence="2 3">
    <name type="scientific">Mucilaginibacter robiniae</name>
    <dbReference type="NCBI Taxonomy" id="2728022"/>
    <lineage>
        <taxon>Bacteria</taxon>
        <taxon>Pseudomonadati</taxon>
        <taxon>Bacteroidota</taxon>
        <taxon>Sphingobacteriia</taxon>
        <taxon>Sphingobacteriales</taxon>
        <taxon>Sphingobacteriaceae</taxon>
        <taxon>Mucilaginibacter</taxon>
    </lineage>
</organism>
<reference evidence="2 3" key="1">
    <citation type="submission" date="2020-04" db="EMBL/GenBank/DDBJ databases">
        <title>Genome sequencing of novel species.</title>
        <authorList>
            <person name="Heo J."/>
            <person name="Kim S.-J."/>
            <person name="Kim J.-S."/>
            <person name="Hong S.-B."/>
            <person name="Kwon S.-W."/>
        </authorList>
    </citation>
    <scope>NUCLEOTIDE SEQUENCE [LARGE SCALE GENOMIC DNA]</scope>
    <source>
        <strain evidence="2 3">F39-2</strain>
    </source>
</reference>
<dbReference type="Proteomes" id="UP000503278">
    <property type="component" value="Chromosome"/>
</dbReference>
<dbReference type="EMBL" id="CP051682">
    <property type="protein sequence ID" value="QJD95984.1"/>
    <property type="molecule type" value="Genomic_DNA"/>
</dbReference>
<name>A0A7L5E2W4_9SPHI</name>
<dbReference type="Gene3D" id="1.10.30.50">
    <property type="match status" value="1"/>
</dbReference>
<dbReference type="AlphaFoldDB" id="A0A7L5E2W4"/>
<dbReference type="RefSeq" id="WP_169606999.1">
    <property type="nucleotide sequence ID" value="NZ_CP051682.1"/>
</dbReference>
<feature type="domain" description="HNH nuclease" evidence="1">
    <location>
        <begin position="228"/>
        <end position="275"/>
    </location>
</feature>
<protein>
    <recommendedName>
        <fullName evidence="1">HNH nuclease domain-containing protein</fullName>
    </recommendedName>
</protein>
<sequence>MNIPFQPGLPVHLLAACFNKTSATYKFYWFLSLIGQVEKGETQISKQALFADMLAHAWYTVNYFHVSFGKQDQLQQAIKKVRTTESLTIDADLHQISSALIHTPHQSTSKALRYFDGEVPHRFLSPWFRADDRKLVYGLSQSFTGDCLYALYKDHIVINPAWTAYLQRNARVLKDFCYWNLALYLQGKNPNVPDIAGKLIKAPVRKSLTEQRRKFWDVVIGELGSVDCIYTNTRLGIGSYAVEHFIPYAFVSHDLIWNLIPADPAFNSTKSDKLPLLDRYFEPFYRLQQQAVEIVYDRLPRSKFLEEYLTIIPDLSATRQLSSAADKQRFREQLQPLITIAANNGFEYLQR</sequence>
<dbReference type="InterPro" id="IPR003615">
    <property type="entry name" value="HNH_nuc"/>
</dbReference>
<evidence type="ECO:0000313" key="2">
    <source>
        <dbReference type="EMBL" id="QJD95984.1"/>
    </source>
</evidence>
<evidence type="ECO:0000259" key="1">
    <source>
        <dbReference type="Pfam" id="PF13395"/>
    </source>
</evidence>
<keyword evidence="3" id="KW-1185">Reference proteome</keyword>